<evidence type="ECO:0008006" key="4">
    <source>
        <dbReference type="Google" id="ProtNLM"/>
    </source>
</evidence>
<gene>
    <name evidence="2" type="ORF">HH800_16285</name>
</gene>
<feature type="transmembrane region" description="Helical" evidence="1">
    <location>
        <begin position="84"/>
        <end position="100"/>
    </location>
</feature>
<dbReference type="RefSeq" id="WP_169861697.1">
    <property type="nucleotide sequence ID" value="NZ_CALUBW010000002.1"/>
</dbReference>
<sequence>MTKMERARSVLAKAVEVLFFMVAGAWFLIWYIDLMEPTLAPHVKHLGRAIGPVFWILLIFQNYLNSSSRNGSDAPENLPPRLSGVFVVLAVGLASAFLFWRSSGEGSLVLAGVTAGATVIVAGLVWRFATKHASDIGEARFAPSGLKDTPANGG</sequence>
<feature type="transmembrane region" description="Helical" evidence="1">
    <location>
        <begin position="45"/>
        <end position="64"/>
    </location>
</feature>
<feature type="transmembrane region" description="Helical" evidence="1">
    <location>
        <begin position="12"/>
        <end position="33"/>
    </location>
</feature>
<keyword evidence="1" id="KW-0812">Transmembrane</keyword>
<feature type="transmembrane region" description="Helical" evidence="1">
    <location>
        <begin position="106"/>
        <end position="126"/>
    </location>
</feature>
<dbReference type="EMBL" id="CP053021">
    <property type="protein sequence ID" value="QJR03604.1"/>
    <property type="molecule type" value="Genomic_DNA"/>
</dbReference>
<proteinExistence type="predicted"/>
<dbReference type="AlphaFoldDB" id="A0A6M4GAJ6"/>
<reference evidence="2 3" key="1">
    <citation type="submission" date="2020-04" db="EMBL/GenBank/DDBJ databases">
        <title>The Whole Genome Analysis of High salt-tolerant Sphingobium yanoikuyae YC-XJ2 with Aryl organophosphorus flame retardants (aryl-OPFRs)-degrading capacity and characteristics of Related phosphotriesterase.</title>
        <authorList>
            <person name="Li X."/>
        </authorList>
    </citation>
    <scope>NUCLEOTIDE SEQUENCE [LARGE SCALE GENOMIC DNA]</scope>
    <source>
        <strain evidence="2 3">YC-XJ2</strain>
    </source>
</reference>
<keyword evidence="1" id="KW-0472">Membrane</keyword>
<evidence type="ECO:0000313" key="3">
    <source>
        <dbReference type="Proteomes" id="UP000502611"/>
    </source>
</evidence>
<keyword evidence="1" id="KW-1133">Transmembrane helix</keyword>
<evidence type="ECO:0000313" key="2">
    <source>
        <dbReference type="EMBL" id="QJR03604.1"/>
    </source>
</evidence>
<evidence type="ECO:0000256" key="1">
    <source>
        <dbReference type="SAM" id="Phobius"/>
    </source>
</evidence>
<protein>
    <recommendedName>
        <fullName evidence="4">Transmembrane protein</fullName>
    </recommendedName>
</protein>
<dbReference type="Proteomes" id="UP000502611">
    <property type="component" value="Chromosome"/>
</dbReference>
<organism evidence="2 3">
    <name type="scientific">Sphingobium yanoikuyae</name>
    <name type="common">Sphingomonas yanoikuyae</name>
    <dbReference type="NCBI Taxonomy" id="13690"/>
    <lineage>
        <taxon>Bacteria</taxon>
        <taxon>Pseudomonadati</taxon>
        <taxon>Pseudomonadota</taxon>
        <taxon>Alphaproteobacteria</taxon>
        <taxon>Sphingomonadales</taxon>
        <taxon>Sphingomonadaceae</taxon>
        <taxon>Sphingobium</taxon>
    </lineage>
</organism>
<accession>A0A6M4GAJ6</accession>
<name>A0A6M4GAJ6_SPHYA</name>